<evidence type="ECO:0000256" key="12">
    <source>
        <dbReference type="ARBA" id="ARBA00022723"/>
    </source>
</evidence>
<evidence type="ECO:0000256" key="17">
    <source>
        <dbReference type="ARBA" id="ARBA00023028"/>
    </source>
</evidence>
<feature type="repeat" description="ANK" evidence="19">
    <location>
        <begin position="148"/>
        <end position="180"/>
    </location>
</feature>
<gene>
    <name evidence="24" type="primary">Ankib1</name>
    <name evidence="24" type="ORF">CDAR_419311</name>
</gene>
<name>A0AAV4R8Y1_9ARAC</name>
<dbReference type="InterPro" id="IPR031127">
    <property type="entry name" value="E3_UB_ligase_RBR"/>
</dbReference>
<dbReference type="SMART" id="SM00647">
    <property type="entry name" value="IBR"/>
    <property type="match status" value="2"/>
</dbReference>
<dbReference type="EMBL" id="BPLQ01005733">
    <property type="protein sequence ID" value="GIY16862.1"/>
    <property type="molecule type" value="Genomic_DNA"/>
</dbReference>
<dbReference type="Pfam" id="PF12796">
    <property type="entry name" value="Ank_2"/>
    <property type="match status" value="1"/>
</dbReference>
<dbReference type="CDD" id="cd20361">
    <property type="entry name" value="Rcat_RBR_ANKIB1"/>
    <property type="match status" value="1"/>
</dbReference>
<dbReference type="GO" id="GO:0008270">
    <property type="term" value="F:zinc ion binding"/>
    <property type="evidence" value="ECO:0007669"/>
    <property type="project" value="UniProtKB-KW"/>
</dbReference>
<evidence type="ECO:0000256" key="20">
    <source>
        <dbReference type="PROSITE-ProRule" id="PRU00175"/>
    </source>
</evidence>
<feature type="region of interest" description="Disordered" evidence="21">
    <location>
        <begin position="950"/>
        <end position="969"/>
    </location>
</feature>
<dbReference type="InterPro" id="IPR044066">
    <property type="entry name" value="TRIAD_supradom"/>
</dbReference>
<dbReference type="SMART" id="SM00184">
    <property type="entry name" value="RING"/>
    <property type="match status" value="2"/>
</dbReference>
<keyword evidence="7" id="KW-0964">Secreted</keyword>
<dbReference type="AlphaFoldDB" id="A0AAV4R8Y1"/>
<dbReference type="SMART" id="SM00248">
    <property type="entry name" value="ANK"/>
    <property type="match status" value="4"/>
</dbReference>
<dbReference type="Gene3D" id="1.20.120.1750">
    <property type="match status" value="1"/>
</dbReference>
<dbReference type="GO" id="GO:0005576">
    <property type="term" value="C:extracellular region"/>
    <property type="evidence" value="ECO:0007669"/>
    <property type="project" value="UniProtKB-SubCell"/>
</dbReference>
<dbReference type="PROSITE" id="PS50088">
    <property type="entry name" value="ANK_REPEAT"/>
    <property type="match status" value="1"/>
</dbReference>
<evidence type="ECO:0000256" key="11">
    <source>
        <dbReference type="ARBA" id="ARBA00022699"/>
    </source>
</evidence>
<keyword evidence="17" id="KW-0638">Presynaptic neurotoxin</keyword>
<dbReference type="Gene3D" id="1.25.40.20">
    <property type="entry name" value="Ankyrin repeat-containing domain"/>
    <property type="match status" value="1"/>
</dbReference>
<dbReference type="InterPro" id="IPR002110">
    <property type="entry name" value="Ankyrin_rpt"/>
</dbReference>
<dbReference type="InterPro" id="IPR013083">
    <property type="entry name" value="Znf_RING/FYVE/PHD"/>
</dbReference>
<dbReference type="SUPFAM" id="SSF48403">
    <property type="entry name" value="Ankyrin repeat"/>
    <property type="match status" value="1"/>
</dbReference>
<comment type="similarity">
    <text evidence="4">Belongs to the RBR family. Ariadne subfamily.</text>
</comment>
<evidence type="ECO:0000256" key="1">
    <source>
        <dbReference type="ARBA" id="ARBA00001798"/>
    </source>
</evidence>
<dbReference type="Gene3D" id="3.30.40.10">
    <property type="entry name" value="Zinc/RING finger domain, C3HC4 (zinc finger)"/>
    <property type="match status" value="1"/>
</dbReference>
<comment type="caution">
    <text evidence="24">The sequence shown here is derived from an EMBL/GenBank/DDBJ whole genome shotgun (WGS) entry which is preliminary data.</text>
</comment>
<keyword evidence="11" id="KW-0528">Neurotoxin</keyword>
<evidence type="ECO:0000256" key="5">
    <source>
        <dbReference type="ARBA" id="ARBA00012251"/>
    </source>
</evidence>
<dbReference type="SUPFAM" id="SSF57850">
    <property type="entry name" value="RING/U-box"/>
    <property type="match status" value="2"/>
</dbReference>
<evidence type="ECO:0000256" key="15">
    <source>
        <dbReference type="ARBA" id="ARBA00022786"/>
    </source>
</evidence>
<dbReference type="CDD" id="cd16773">
    <property type="entry name" value="RING-HC_RBR_TRIAD1"/>
    <property type="match status" value="1"/>
</dbReference>
<sequence length="1027" mass="116974">MIKVPFNTLLTQTFCEKKRMGSSSSKFRRYLQNGEEYAALQIFQNSLELQHSLDPNSSYGDSLKHNTPLHLAAHHAMKPLLRIFLSDLKGNPNKQNSLGETPLHLVCQGDDPGNQINEEKRSICLNLLLQWKPSNPEKKLKLDCVDNEGNTALHYAAASGLKRCVEILVSHGAPLFIENKSSQTICDLAVKNKHEDIAQFLEMKMLFYNDVDENSELLADEIPSPEEVTNGLRAQDLQEAKDQLLVETSDMFHVPLFTAEVLLRNYEWSRQSLLDAWMKDPIACCKEVGISPPSSALNFSPTKDALKTCCEQIQNEYQSNTLNSPSRTVAIKEEVMCEICTENIIATDTVQVPCTHLFCKECWNVYLTAKIVDGETTNILCPAYNCSYVVPIDVIEKLVSEDMVKRYFQFDIKAFVESNPSMKWCPSPGCARAVKVPEMEKTSDEIIALSFSVPPSLSHSVDCGNGHYFCWECLGEAHAPCGCEKWREWHSKIAEIKPQELKHTYSETEQAENSLWMVINSKPCPNCKSPIQRNEGCNHMKCIKCKYEFCWVCLESWKKHSPTTGGYFRCNRHEAVRRAEVKTEALINEAEERNKHMQELKRFLQYYTRFKKHENSYRFEEPFVKIVQNKMNILAASMATASAEQIDMTFLEDALYELLRARRILCGTYVYGFYLEDNGYNKTIFEYLQSELEKEAEKLSDIMAHTYIQTPQSKIIQMISNVKRKRLELLNTVQKGLIPPETPPSMRRKLRHRLPGLVGLDPDDDPVLTKVLLDSIETVDPKDPWVMNFYGKHTNVAAVFDWPDYDSDEDDVSKNSVLSSVLGECAREGCKRPRVKNKRTGCIHYYCSLSCKHWNEFKRPETVKVVPVIDPAIESLIALELSKLQLTQGDMDDLNVNNGDNEAIPPAIDAEILNINSDEGHNEEIDENEVVPTLSTSDDVNEQIQISPVNGNEETCNTSSSNGQEISNDSQEANINFYLKNLDENSRNINMQMENYSKTEKELFKVLKKDNDCESIQNISNSKENIS</sequence>
<proteinExistence type="inferred from homology"/>
<dbReference type="Pfam" id="PF19422">
    <property type="entry name" value="Ariadne"/>
    <property type="match status" value="1"/>
</dbReference>
<evidence type="ECO:0000256" key="18">
    <source>
        <dbReference type="ARBA" id="ARBA00023298"/>
    </source>
</evidence>
<evidence type="ECO:0000256" key="13">
    <source>
        <dbReference type="ARBA" id="ARBA00022737"/>
    </source>
</evidence>
<dbReference type="InterPro" id="IPR047564">
    <property type="entry name" value="Rcat_RBR_ANKIB1"/>
</dbReference>
<keyword evidence="16" id="KW-0862">Zinc</keyword>
<evidence type="ECO:0000256" key="14">
    <source>
        <dbReference type="ARBA" id="ARBA00022771"/>
    </source>
</evidence>
<dbReference type="CDD" id="cd20346">
    <property type="entry name" value="BRcat_RBR_ANKIB1"/>
    <property type="match status" value="1"/>
</dbReference>
<keyword evidence="8" id="KW-0472">Membrane</keyword>
<dbReference type="GO" id="GO:0044218">
    <property type="term" value="C:other organism cell membrane"/>
    <property type="evidence" value="ECO:0007669"/>
    <property type="project" value="UniProtKB-KW"/>
</dbReference>
<evidence type="ECO:0000256" key="7">
    <source>
        <dbReference type="ARBA" id="ARBA00022525"/>
    </source>
</evidence>
<evidence type="ECO:0000256" key="19">
    <source>
        <dbReference type="PROSITE-ProRule" id="PRU00023"/>
    </source>
</evidence>
<evidence type="ECO:0000256" key="2">
    <source>
        <dbReference type="ARBA" id="ARBA00004175"/>
    </source>
</evidence>
<organism evidence="24 25">
    <name type="scientific">Caerostris darwini</name>
    <dbReference type="NCBI Taxonomy" id="1538125"/>
    <lineage>
        <taxon>Eukaryota</taxon>
        <taxon>Metazoa</taxon>
        <taxon>Ecdysozoa</taxon>
        <taxon>Arthropoda</taxon>
        <taxon>Chelicerata</taxon>
        <taxon>Arachnida</taxon>
        <taxon>Araneae</taxon>
        <taxon>Araneomorphae</taxon>
        <taxon>Entelegynae</taxon>
        <taxon>Araneoidea</taxon>
        <taxon>Araneidae</taxon>
        <taxon>Caerostris</taxon>
    </lineage>
</organism>
<dbReference type="PROSITE" id="PS50089">
    <property type="entry name" value="ZF_RING_2"/>
    <property type="match status" value="1"/>
</dbReference>
<dbReference type="Proteomes" id="UP001054837">
    <property type="component" value="Unassembled WGS sequence"/>
</dbReference>
<keyword evidence="10" id="KW-0808">Transferase</keyword>
<dbReference type="Pfam" id="PF01485">
    <property type="entry name" value="IBR"/>
    <property type="match status" value="1"/>
</dbReference>
<evidence type="ECO:0000256" key="4">
    <source>
        <dbReference type="ARBA" id="ARBA00005884"/>
    </source>
</evidence>
<comment type="catalytic activity">
    <reaction evidence="1">
        <text>[E2 ubiquitin-conjugating enzyme]-S-ubiquitinyl-L-cysteine + [acceptor protein]-L-lysine = [E2 ubiquitin-conjugating enzyme]-L-cysteine + [acceptor protein]-N(6)-ubiquitinyl-L-lysine.</text>
        <dbReference type="EC" id="2.3.2.31"/>
    </reaction>
</comment>
<keyword evidence="9" id="KW-0800">Toxin</keyword>
<evidence type="ECO:0000256" key="8">
    <source>
        <dbReference type="ARBA" id="ARBA00022537"/>
    </source>
</evidence>
<dbReference type="EC" id="2.3.2.31" evidence="5"/>
<evidence type="ECO:0000256" key="3">
    <source>
        <dbReference type="ARBA" id="ARBA00004613"/>
    </source>
</evidence>
<evidence type="ECO:0000256" key="16">
    <source>
        <dbReference type="ARBA" id="ARBA00022833"/>
    </source>
</evidence>
<keyword evidence="13" id="KW-0677">Repeat</keyword>
<keyword evidence="19" id="KW-0040">ANK repeat</keyword>
<dbReference type="GO" id="GO:0061630">
    <property type="term" value="F:ubiquitin protein ligase activity"/>
    <property type="evidence" value="ECO:0007669"/>
    <property type="project" value="UniProtKB-EC"/>
</dbReference>
<reference evidence="24 25" key="1">
    <citation type="submission" date="2021-06" db="EMBL/GenBank/DDBJ databases">
        <title>Caerostris darwini draft genome.</title>
        <authorList>
            <person name="Kono N."/>
            <person name="Arakawa K."/>
        </authorList>
    </citation>
    <scope>NUCLEOTIDE SEQUENCE [LARGE SCALE GENOMIC DNA]</scope>
</reference>
<dbReference type="GO" id="GO:0016567">
    <property type="term" value="P:protein ubiquitination"/>
    <property type="evidence" value="ECO:0007669"/>
    <property type="project" value="InterPro"/>
</dbReference>
<accession>A0AAV4R8Y1</accession>
<dbReference type="GO" id="GO:0006887">
    <property type="term" value="P:exocytosis"/>
    <property type="evidence" value="ECO:0007669"/>
    <property type="project" value="UniProtKB-KW"/>
</dbReference>
<keyword evidence="12" id="KW-0479">Metal-binding</keyword>
<dbReference type="Pfam" id="PF22191">
    <property type="entry name" value="IBR_1"/>
    <property type="match status" value="1"/>
</dbReference>
<dbReference type="FunFam" id="3.30.40.10:FF:000019">
    <property type="entry name" value="RBR-type E3 ubiquitin transferase"/>
    <property type="match status" value="1"/>
</dbReference>
<keyword evidence="8" id="KW-1052">Target cell membrane</keyword>
<feature type="domain" description="RING-type" evidence="23">
    <location>
        <begin position="333"/>
        <end position="574"/>
    </location>
</feature>
<evidence type="ECO:0000313" key="24">
    <source>
        <dbReference type="EMBL" id="GIY16862.1"/>
    </source>
</evidence>
<evidence type="ECO:0000256" key="10">
    <source>
        <dbReference type="ARBA" id="ARBA00022679"/>
    </source>
</evidence>
<dbReference type="InterPro" id="IPR045840">
    <property type="entry name" value="Ariadne"/>
</dbReference>
<evidence type="ECO:0000313" key="25">
    <source>
        <dbReference type="Proteomes" id="UP001054837"/>
    </source>
</evidence>
<dbReference type="InterPro" id="IPR036770">
    <property type="entry name" value="Ankyrin_rpt-contain_sf"/>
</dbReference>
<keyword evidence="25" id="KW-1185">Reference proteome</keyword>
<evidence type="ECO:0000259" key="23">
    <source>
        <dbReference type="PROSITE" id="PS51873"/>
    </source>
</evidence>
<evidence type="ECO:0000256" key="21">
    <source>
        <dbReference type="SAM" id="MobiDB-lite"/>
    </source>
</evidence>
<evidence type="ECO:0000259" key="22">
    <source>
        <dbReference type="PROSITE" id="PS50089"/>
    </source>
</evidence>
<comment type="subcellular location">
    <subcellularLocation>
        <location evidence="3">Secreted</location>
    </subcellularLocation>
    <subcellularLocation>
        <location evidence="2">Target cell membrane</location>
    </subcellularLocation>
</comment>
<evidence type="ECO:0000256" key="6">
    <source>
        <dbReference type="ARBA" id="ARBA00022483"/>
    </source>
</evidence>
<dbReference type="InterPro" id="IPR002867">
    <property type="entry name" value="IBR_dom"/>
</dbReference>
<keyword evidence="15" id="KW-0833">Ubl conjugation pathway</keyword>
<feature type="domain" description="RING-type" evidence="22">
    <location>
        <begin position="337"/>
        <end position="385"/>
    </location>
</feature>
<protein>
    <recommendedName>
        <fullName evidence="5">RBR-type E3 ubiquitin transferase</fullName>
        <ecNumber evidence="5">2.3.2.31</ecNumber>
    </recommendedName>
</protein>
<keyword evidence="14 20" id="KW-0863">Zinc-finger</keyword>
<dbReference type="InterPro" id="IPR001841">
    <property type="entry name" value="Znf_RING"/>
</dbReference>
<dbReference type="GO" id="GO:0044231">
    <property type="term" value="C:host cell presynaptic membrane"/>
    <property type="evidence" value="ECO:0007669"/>
    <property type="project" value="UniProtKB-KW"/>
</dbReference>
<keyword evidence="6" id="KW-0268">Exocytosis</keyword>
<keyword evidence="18" id="KW-1053">Target membrane</keyword>
<dbReference type="PROSITE" id="PS50297">
    <property type="entry name" value="ANK_REP_REGION"/>
    <property type="match status" value="1"/>
</dbReference>
<dbReference type="PROSITE" id="PS51873">
    <property type="entry name" value="TRIAD"/>
    <property type="match status" value="1"/>
</dbReference>
<evidence type="ECO:0000256" key="9">
    <source>
        <dbReference type="ARBA" id="ARBA00022656"/>
    </source>
</evidence>
<dbReference type="PANTHER" id="PTHR11685">
    <property type="entry name" value="RBR FAMILY RING FINGER AND IBR DOMAIN-CONTAINING"/>
    <property type="match status" value="1"/>
</dbReference>
<dbReference type="GO" id="GO:0090729">
    <property type="term" value="F:toxin activity"/>
    <property type="evidence" value="ECO:0007669"/>
    <property type="project" value="UniProtKB-KW"/>
</dbReference>